<evidence type="ECO:0000256" key="7">
    <source>
        <dbReference type="SAM" id="MobiDB-lite"/>
    </source>
</evidence>
<dbReference type="EMBL" id="HE601483">
    <property type="protein sequence ID" value="CAP34937.2"/>
    <property type="molecule type" value="Genomic_DNA"/>
</dbReference>
<accession>A8XQL2</accession>
<dbReference type="Pfam" id="PF22930">
    <property type="entry name" value="PDXDC1-like_cen"/>
    <property type="match status" value="1"/>
</dbReference>
<comment type="similarity">
    <text evidence="2">Belongs to the group II decarboxylase family.</text>
</comment>
<evidence type="ECO:0000313" key="10">
    <source>
        <dbReference type="EMBL" id="CAP34937.2"/>
    </source>
</evidence>
<evidence type="ECO:0000313" key="12">
    <source>
        <dbReference type="WormBase" id="CBG17192a"/>
    </source>
</evidence>
<evidence type="ECO:0000256" key="2">
    <source>
        <dbReference type="ARBA" id="ARBA00009533"/>
    </source>
</evidence>
<dbReference type="RefSeq" id="XP_045096136.1">
    <property type="nucleotide sequence ID" value="XM_045239335.1"/>
</dbReference>
<keyword evidence="11" id="KW-1185">Reference proteome</keyword>
<dbReference type="InterPro" id="IPR055103">
    <property type="entry name" value="PDXDC1-like_2nd"/>
</dbReference>
<reference evidence="10 11" key="1">
    <citation type="journal article" date="2003" name="PLoS Biol.">
        <title>The genome sequence of Caenorhabditis briggsae: a platform for comparative genomics.</title>
        <authorList>
            <person name="Stein L.D."/>
            <person name="Bao Z."/>
            <person name="Blasiar D."/>
            <person name="Blumenthal T."/>
            <person name="Brent M.R."/>
            <person name="Chen N."/>
            <person name="Chinwalla A."/>
            <person name="Clarke L."/>
            <person name="Clee C."/>
            <person name="Coghlan A."/>
            <person name="Coulson A."/>
            <person name="D'Eustachio P."/>
            <person name="Fitch D.H."/>
            <person name="Fulton L.A."/>
            <person name="Fulton R.E."/>
            <person name="Griffiths-Jones S."/>
            <person name="Harris T.W."/>
            <person name="Hillier L.W."/>
            <person name="Kamath R."/>
            <person name="Kuwabara P.E."/>
            <person name="Mardis E.R."/>
            <person name="Marra M.A."/>
            <person name="Miner T.L."/>
            <person name="Minx P."/>
            <person name="Mullikin J.C."/>
            <person name="Plumb R.W."/>
            <person name="Rogers J."/>
            <person name="Schein J.E."/>
            <person name="Sohrmann M."/>
            <person name="Spieth J."/>
            <person name="Stajich J.E."/>
            <person name="Wei C."/>
            <person name="Willey D."/>
            <person name="Wilson R.K."/>
            <person name="Durbin R."/>
            <person name="Waterston R.H."/>
        </authorList>
    </citation>
    <scope>NUCLEOTIDE SEQUENCE [LARGE SCALE GENOMIC DNA]</scope>
    <source>
        <strain evidence="10 11">AF16</strain>
    </source>
</reference>
<dbReference type="FunFam" id="3.40.640.10:FF:000165">
    <property type="entry name" value="Protein CBG17192"/>
    <property type="match status" value="1"/>
</dbReference>
<evidence type="ECO:0000256" key="1">
    <source>
        <dbReference type="ARBA" id="ARBA00001933"/>
    </source>
</evidence>
<proteinExistence type="inferred from homology"/>
<protein>
    <recommendedName>
        <fullName evidence="6">Pyridoxal-dependent decarboxylase domain-containing protein 1</fullName>
    </recommendedName>
</protein>
<feature type="compositionally biased region" description="Low complexity" evidence="7">
    <location>
        <begin position="22"/>
        <end position="40"/>
    </location>
</feature>
<evidence type="ECO:0000259" key="8">
    <source>
        <dbReference type="Pfam" id="PF22930"/>
    </source>
</evidence>
<dbReference type="InterPro" id="IPR015424">
    <property type="entry name" value="PyrdxlP-dep_Trfase"/>
</dbReference>
<dbReference type="Gene3D" id="3.40.640.10">
    <property type="entry name" value="Type I PLP-dependent aspartate aminotransferase-like (Major domain)"/>
    <property type="match status" value="1"/>
</dbReference>
<evidence type="ECO:0000313" key="11">
    <source>
        <dbReference type="Proteomes" id="UP000008549"/>
    </source>
</evidence>
<dbReference type="eggNOG" id="KOG0630">
    <property type="taxonomic scope" value="Eukaryota"/>
</dbReference>
<dbReference type="FunCoup" id="A8XQL2">
    <property type="interactions" value="2321"/>
</dbReference>
<dbReference type="AlphaFoldDB" id="A8XQL2"/>
<gene>
    <name evidence="10 12" type="ORF">CBG17192</name>
    <name evidence="10" type="ORF">CBG_17192</name>
</gene>
<dbReference type="PANTHER" id="PTHR42735:SF1">
    <property type="entry name" value="PYRIDOXAL-DEPENDENT DECARBOXYLASE DOMAIN-CONTAINING PROTEIN 1-RELATED"/>
    <property type="match status" value="1"/>
</dbReference>
<dbReference type="GO" id="GO:0016831">
    <property type="term" value="F:carboxy-lyase activity"/>
    <property type="evidence" value="ECO:0007669"/>
    <property type="project" value="UniProtKB-KW"/>
</dbReference>
<feature type="region of interest" description="Disordered" evidence="7">
    <location>
        <begin position="22"/>
        <end position="78"/>
    </location>
</feature>
<dbReference type="InParanoid" id="A8XQL2"/>
<dbReference type="GeneID" id="8586197"/>
<evidence type="ECO:0000256" key="5">
    <source>
        <dbReference type="ARBA" id="ARBA00023239"/>
    </source>
</evidence>
<dbReference type="InterPro" id="IPR050477">
    <property type="entry name" value="GrpII_AminoAcid_Decarb"/>
</dbReference>
<keyword evidence="5" id="KW-0456">Lyase</keyword>
<feature type="domain" description="PDXDC1/PDXD2 second" evidence="8">
    <location>
        <begin position="461"/>
        <end position="575"/>
    </location>
</feature>
<evidence type="ECO:0000256" key="3">
    <source>
        <dbReference type="ARBA" id="ARBA00022793"/>
    </source>
</evidence>
<dbReference type="OMA" id="PEDWNAI"/>
<sequence>MATSAEMSGTVQQIESIIQTIESKIEVSSQQHSPASNSSSTKSEDSGLDDGPKKSVTSTVSAKPISRKSSRMSQSSGVSLPPVLEQLEHMIISDDWLGNETTTPVGLKQHVQVAKTRLALDFVFMNQLPFFFPCRSREGQKLSELGRTLVTSASLKSYIDLLSSHHRQSIASWLYGSVNHVFSNLFRFSDSQVYCSDPEATISLSIRNGIGHAIKLALKSSYGTDYATKGWKAFVEQGAPVVYVSPALHMDVSSYLASEFGIADVTILPKLESDLSEIEGRIDHQQFEKILDEDLAAGKKPLILIGVVGTTILGQNDMISKILEIREKKAHFWLHITGQAIAALTFREPNNVLVHVLSQVDSMTFPIALWLGIPSAPVVTLHKSVEGYKASYREKLDSLPWWVASSYLSGKKIVDMVENAFLLSKVMLKGLSAIPEVEIVGVENPVDFANRVYKSKYTAPTVLIFKYNYVSIKNAIQHHKDLIQKNEDHDAISIAEKTLQDELEYGDYLNAWLRDGLLPESQALGIDTIELGGNYGIAFRFCPLEHAATFSSHIDHVQRFVRKLTDIMRIVESTVAAKLKFSELKDDFPSLVLLPIRNWAGIGAVCYIPSIVKETNPEDWNAIQKQQISHLNLELVHQLKSVDAAFSSGDCTRYGVSCVKFGMLSDVKDLHNLVLMVSDKGKEIENSQQYLDSLADLIRQGIEAANEALRKENDQRLQNEGMMRQLPIMGSLVNWWSPLTPESQNIRGRAFNLKTGEMQETDVLFKSKKNSDVTPPKTKNETPQIPHEPSATKLEEEPSQSSSEGEATVAEEVTSSSEETKPAIAAESA</sequence>
<dbReference type="HOGENOM" id="CLU_014327_0_0_1"/>
<dbReference type="KEGG" id="cbr:CBG_17192"/>
<keyword evidence="3" id="KW-0210">Decarboxylase</keyword>
<dbReference type="WormBase" id="CBG17192a">
    <property type="protein sequence ID" value="CBP18905"/>
    <property type="gene ID" value="WBGene00036903"/>
</dbReference>
<evidence type="ECO:0000256" key="6">
    <source>
        <dbReference type="ARBA" id="ARBA00047190"/>
    </source>
</evidence>
<dbReference type="InterPro" id="IPR015421">
    <property type="entry name" value="PyrdxlP-dep_Trfase_major"/>
</dbReference>
<dbReference type="InterPro" id="IPR055102">
    <property type="entry name" value="PDXDC1-like_3rd"/>
</dbReference>
<keyword evidence="4" id="KW-0663">Pyridoxal phosphate</keyword>
<organism evidence="10 11">
    <name type="scientific">Caenorhabditis briggsae</name>
    <dbReference type="NCBI Taxonomy" id="6238"/>
    <lineage>
        <taxon>Eukaryota</taxon>
        <taxon>Metazoa</taxon>
        <taxon>Ecdysozoa</taxon>
        <taxon>Nematoda</taxon>
        <taxon>Chromadorea</taxon>
        <taxon>Rhabditida</taxon>
        <taxon>Rhabditina</taxon>
        <taxon>Rhabditomorpha</taxon>
        <taxon>Rhabditoidea</taxon>
        <taxon>Rhabditidae</taxon>
        <taxon>Peloderinae</taxon>
        <taxon>Caenorhabditis</taxon>
    </lineage>
</organism>
<reference evidence="10 11" key="2">
    <citation type="journal article" date="2011" name="PLoS Genet.">
        <title>Caenorhabditis briggsae recombinant inbred line genotypes reveal inter-strain incompatibility and the evolution of recombination.</title>
        <authorList>
            <person name="Ross J.A."/>
            <person name="Koboldt D.C."/>
            <person name="Staisch J.E."/>
            <person name="Chamberlin H.M."/>
            <person name="Gupta B.P."/>
            <person name="Miller R.D."/>
            <person name="Baird S.E."/>
            <person name="Haag E.S."/>
        </authorList>
    </citation>
    <scope>NUCLEOTIDE SEQUENCE [LARGE SCALE GENOMIC DNA]</scope>
    <source>
        <strain evidence="10 11">AF16</strain>
    </source>
</reference>
<comment type="cofactor">
    <cofactor evidence="1">
        <name>pyridoxal 5'-phosphate</name>
        <dbReference type="ChEBI" id="CHEBI:597326"/>
    </cofactor>
</comment>
<evidence type="ECO:0000256" key="4">
    <source>
        <dbReference type="ARBA" id="ARBA00022898"/>
    </source>
</evidence>
<feature type="compositionally biased region" description="Basic and acidic residues" evidence="7">
    <location>
        <begin position="42"/>
        <end position="53"/>
    </location>
</feature>
<feature type="domain" description="PDXDC1-like third" evidence="9">
    <location>
        <begin position="581"/>
        <end position="689"/>
    </location>
</feature>
<dbReference type="STRING" id="6238.A8XQL2"/>
<feature type="region of interest" description="Disordered" evidence="7">
    <location>
        <begin position="766"/>
        <end position="829"/>
    </location>
</feature>
<dbReference type="Pfam" id="PF22937">
    <property type="entry name" value="PDXDC1-like_cen2"/>
    <property type="match status" value="1"/>
</dbReference>
<dbReference type="PANTHER" id="PTHR42735">
    <property type="match status" value="1"/>
</dbReference>
<dbReference type="Proteomes" id="UP000008549">
    <property type="component" value="Unassembled WGS sequence"/>
</dbReference>
<feature type="compositionally biased region" description="Low complexity" evidence="7">
    <location>
        <begin position="799"/>
        <end position="817"/>
    </location>
</feature>
<dbReference type="CTD" id="8586197"/>
<dbReference type="SUPFAM" id="SSF53383">
    <property type="entry name" value="PLP-dependent transferases"/>
    <property type="match status" value="1"/>
</dbReference>
<name>A8XQL2_CAEBR</name>
<evidence type="ECO:0000259" key="9">
    <source>
        <dbReference type="Pfam" id="PF22937"/>
    </source>
</evidence>